<dbReference type="Proteomes" id="UP001331761">
    <property type="component" value="Unassembled WGS sequence"/>
</dbReference>
<gene>
    <name evidence="2" type="ORF">GCK32_014268</name>
    <name evidence="1" type="ORF">GCK32_014315</name>
</gene>
<reference evidence="1 3" key="1">
    <citation type="submission" date="2019-10" db="EMBL/GenBank/DDBJ databases">
        <title>Assembly and Annotation for the nematode Trichostrongylus colubriformis.</title>
        <authorList>
            <person name="Martin J."/>
        </authorList>
    </citation>
    <scope>NUCLEOTIDE SEQUENCE [LARGE SCALE GENOMIC DNA]</scope>
    <source>
        <strain evidence="1">G859</strain>
        <tissue evidence="1">Whole worm</tissue>
    </source>
</reference>
<name>A0AAN8IKS3_TRICO</name>
<dbReference type="EMBL" id="WIXE01010794">
    <property type="protein sequence ID" value="KAK5977296.1"/>
    <property type="molecule type" value="Genomic_DNA"/>
</dbReference>
<dbReference type="EMBL" id="WIXE01016100">
    <property type="protein sequence ID" value="KAK5972947.1"/>
    <property type="molecule type" value="Genomic_DNA"/>
</dbReference>
<sequence>MSSLLVLYGSETGTAEDVAEGIWKEARIVAVVVDQLRSMYVVLVESTRRACCRFRCRNNWSRRNPTEHAFSLAAHVT</sequence>
<organism evidence="1 3">
    <name type="scientific">Trichostrongylus colubriformis</name>
    <name type="common">Black scour worm</name>
    <dbReference type="NCBI Taxonomy" id="6319"/>
    <lineage>
        <taxon>Eukaryota</taxon>
        <taxon>Metazoa</taxon>
        <taxon>Ecdysozoa</taxon>
        <taxon>Nematoda</taxon>
        <taxon>Chromadorea</taxon>
        <taxon>Rhabditida</taxon>
        <taxon>Rhabditina</taxon>
        <taxon>Rhabditomorpha</taxon>
        <taxon>Strongyloidea</taxon>
        <taxon>Trichostrongylidae</taxon>
        <taxon>Trichostrongylus</taxon>
    </lineage>
</organism>
<accession>A0AAN8IKS3</accession>
<comment type="caution">
    <text evidence="1">The sequence shown here is derived from an EMBL/GenBank/DDBJ whole genome shotgun (WGS) entry which is preliminary data.</text>
</comment>
<dbReference type="AlphaFoldDB" id="A0AAN8IKS3"/>
<evidence type="ECO:0000313" key="1">
    <source>
        <dbReference type="EMBL" id="KAK5972947.1"/>
    </source>
</evidence>
<dbReference type="SUPFAM" id="SSF52218">
    <property type="entry name" value="Flavoproteins"/>
    <property type="match status" value="1"/>
</dbReference>
<dbReference type="Gene3D" id="3.40.50.360">
    <property type="match status" value="1"/>
</dbReference>
<evidence type="ECO:0000313" key="2">
    <source>
        <dbReference type="EMBL" id="KAK5977296.1"/>
    </source>
</evidence>
<proteinExistence type="predicted"/>
<evidence type="ECO:0000313" key="3">
    <source>
        <dbReference type="Proteomes" id="UP001331761"/>
    </source>
</evidence>
<protein>
    <recommendedName>
        <fullName evidence="4">Flavodoxin-like domain-containing protein</fullName>
    </recommendedName>
</protein>
<evidence type="ECO:0008006" key="4">
    <source>
        <dbReference type="Google" id="ProtNLM"/>
    </source>
</evidence>
<dbReference type="InterPro" id="IPR029039">
    <property type="entry name" value="Flavoprotein-like_sf"/>
</dbReference>
<keyword evidence="3" id="KW-1185">Reference proteome</keyword>